<dbReference type="HOGENOM" id="CLU_3330981_0_0_9"/>
<dbReference type="EMBL" id="CP002869">
    <property type="protein sequence ID" value="AEI43708.1"/>
    <property type="molecule type" value="Genomic_DNA"/>
</dbReference>
<dbReference type="Proteomes" id="UP000006620">
    <property type="component" value="Chromosome"/>
</dbReference>
<protein>
    <submittedName>
        <fullName evidence="1">Uncharacterized protein</fullName>
    </submittedName>
</protein>
<evidence type="ECO:0000313" key="1">
    <source>
        <dbReference type="EMBL" id="AEI43708.1"/>
    </source>
</evidence>
<organism evidence="1 2">
    <name type="scientific">Paenibacillus mucilaginosus (strain KNP414)</name>
    <dbReference type="NCBI Taxonomy" id="1036673"/>
    <lineage>
        <taxon>Bacteria</taxon>
        <taxon>Bacillati</taxon>
        <taxon>Bacillota</taxon>
        <taxon>Bacilli</taxon>
        <taxon>Bacillales</taxon>
        <taxon>Paenibacillaceae</taxon>
        <taxon>Paenibacillus</taxon>
    </lineage>
</organism>
<name>F8FBU7_PAEMK</name>
<dbReference type="AlphaFoldDB" id="F8FBU7"/>
<accession>F8FBU7</accession>
<reference evidence="1 2" key="2">
    <citation type="journal article" date="2013" name="Genome Announc.">
        <title>Genome Sequence of Growth-Improving Paenibacillus mucilaginosus Strain KNP414.</title>
        <authorList>
            <person name="Lu J.J."/>
            <person name="Wang J.F."/>
            <person name="Hu X.F."/>
        </authorList>
    </citation>
    <scope>NUCLEOTIDE SEQUENCE [LARGE SCALE GENOMIC DNA]</scope>
    <source>
        <strain evidence="1 2">KNP414</strain>
    </source>
</reference>
<reference evidence="2" key="1">
    <citation type="submission" date="2011-06" db="EMBL/GenBank/DDBJ databases">
        <title>Complete genome sequence of Paenibacillus mucilaginosus KNP414.</title>
        <authorList>
            <person name="Wang J."/>
            <person name="Hu S."/>
            <person name="Hu X."/>
            <person name="Zhang B."/>
            <person name="Dong D."/>
            <person name="Zhang S."/>
            <person name="Zhao K."/>
            <person name="Wu D."/>
        </authorList>
    </citation>
    <scope>NUCLEOTIDE SEQUENCE [LARGE SCALE GENOMIC DNA]</scope>
    <source>
        <strain evidence="2">KNP414</strain>
    </source>
</reference>
<dbReference type="KEGG" id="pms:KNP414_05184"/>
<gene>
    <name evidence="1" type="ordered locus">KNP414_05184</name>
</gene>
<proteinExistence type="predicted"/>
<evidence type="ECO:0000313" key="2">
    <source>
        <dbReference type="Proteomes" id="UP000006620"/>
    </source>
</evidence>
<sequence>MYDESGYRTPNECKAHTIDLGSINVNIHDISGEFDKLI</sequence>